<keyword evidence="2" id="KW-1185">Reference proteome</keyword>
<accession>A0ABW8IJL0</accession>
<gene>
    <name evidence="1" type="ORF">ISP18_12420</name>
</gene>
<dbReference type="Proteomes" id="UP001620409">
    <property type="component" value="Unassembled WGS sequence"/>
</dbReference>
<evidence type="ECO:0000313" key="1">
    <source>
        <dbReference type="EMBL" id="MFK2855398.1"/>
    </source>
</evidence>
<dbReference type="EMBL" id="JADIKI010000023">
    <property type="protein sequence ID" value="MFK2855398.1"/>
    <property type="molecule type" value="Genomic_DNA"/>
</dbReference>
<name>A0ABW8IJL0_9GAMM</name>
<reference evidence="1 2" key="1">
    <citation type="submission" date="2020-10" db="EMBL/GenBank/DDBJ databases">
        <title>Phylogeny of dyella-like bacteria.</title>
        <authorList>
            <person name="Fu J."/>
        </authorList>
    </citation>
    <scope>NUCLEOTIDE SEQUENCE [LARGE SCALE GENOMIC DNA]</scope>
    <source>
        <strain evidence="1 2">DHG40</strain>
    </source>
</reference>
<dbReference type="RefSeq" id="WP_380012179.1">
    <property type="nucleotide sequence ID" value="NZ_JADIKI010000023.1"/>
</dbReference>
<organism evidence="1 2">
    <name type="scientific">Dyella humi</name>
    <dbReference type="NCBI Taxonomy" id="1770547"/>
    <lineage>
        <taxon>Bacteria</taxon>
        <taxon>Pseudomonadati</taxon>
        <taxon>Pseudomonadota</taxon>
        <taxon>Gammaproteobacteria</taxon>
        <taxon>Lysobacterales</taxon>
        <taxon>Rhodanobacteraceae</taxon>
        <taxon>Dyella</taxon>
    </lineage>
</organism>
<comment type="caution">
    <text evidence="1">The sequence shown here is derived from an EMBL/GenBank/DDBJ whole genome shotgun (WGS) entry which is preliminary data.</text>
</comment>
<evidence type="ECO:0000313" key="2">
    <source>
        <dbReference type="Proteomes" id="UP001620409"/>
    </source>
</evidence>
<sequence>MTAAEMIIAAAAKRGSAVNEERVKAVLKLVEDAQREFEEQATLMAMTSQGLERAYSL</sequence>
<protein>
    <submittedName>
        <fullName evidence="1">Uncharacterized protein</fullName>
    </submittedName>
</protein>
<proteinExistence type="predicted"/>